<reference evidence="1" key="1">
    <citation type="submission" date="2024-02" db="EMBL/GenBank/DDBJ databases">
        <title>Metagenome Assembled Genome of Zalaria obscura JY119.</title>
        <authorList>
            <person name="Vighnesh L."/>
            <person name="Jagadeeshwari U."/>
            <person name="Venkata Ramana C."/>
            <person name="Sasikala C."/>
        </authorList>
    </citation>
    <scope>NUCLEOTIDE SEQUENCE</scope>
    <source>
        <strain evidence="1">JY119</strain>
    </source>
</reference>
<gene>
    <name evidence="1" type="primary">HST2</name>
    <name evidence="1" type="ORF">M8818_004373</name>
</gene>
<protein>
    <submittedName>
        <fullName evidence="1">Sir2 histone deacetylase Hst2</fullName>
    </submittedName>
</protein>
<sequence length="401" mass="44492">MGQDSSTPIDESTPPDTLQSRTLDGIAKYINDGKAKRIVVMTGAGISTSAGIPDFRSPDTGLYANLARLDLPYAEAVFDISYFRKNPTPFYTLAQELYPGKYRPTITHSFIRLLHEKGLLLKLFTQNIDCLEREAGVPGDKIVEAHGSFARQSCIDCKSSYPDDKIKEHIQNKTIPRCLKPTCDGLVKPEIVFFGEQLPSDFFDNRDLPSEADLCVVMGTSLTVQPFASLPGFCSEGTPRVLINMEKVGGLGSRPDDVLLLGDCDTGVRNLAKACGWEQELEELWSKTESKAATEMIGKRDEPAKSKDEKLEDEVAKLSKGVDETLNLSKWHEDKVRKEHLGEKRPDGIEGEIPQDPKDVKDHASRADAKTMRYDEEENEGKTVDTGLGHVYPHMNKKSSL</sequence>
<name>A0ACC3SBB2_9PEZI</name>
<evidence type="ECO:0000313" key="2">
    <source>
        <dbReference type="Proteomes" id="UP001320706"/>
    </source>
</evidence>
<dbReference type="EMBL" id="JAMKPW020000022">
    <property type="protein sequence ID" value="KAK8206540.1"/>
    <property type="molecule type" value="Genomic_DNA"/>
</dbReference>
<proteinExistence type="predicted"/>
<evidence type="ECO:0000313" key="1">
    <source>
        <dbReference type="EMBL" id="KAK8206540.1"/>
    </source>
</evidence>
<organism evidence="1 2">
    <name type="scientific">Zalaria obscura</name>
    <dbReference type="NCBI Taxonomy" id="2024903"/>
    <lineage>
        <taxon>Eukaryota</taxon>
        <taxon>Fungi</taxon>
        <taxon>Dikarya</taxon>
        <taxon>Ascomycota</taxon>
        <taxon>Pezizomycotina</taxon>
        <taxon>Dothideomycetes</taxon>
        <taxon>Dothideomycetidae</taxon>
        <taxon>Dothideales</taxon>
        <taxon>Zalariaceae</taxon>
        <taxon>Zalaria</taxon>
    </lineage>
</organism>
<keyword evidence="2" id="KW-1185">Reference proteome</keyword>
<accession>A0ACC3SBB2</accession>
<comment type="caution">
    <text evidence="1">The sequence shown here is derived from an EMBL/GenBank/DDBJ whole genome shotgun (WGS) entry which is preliminary data.</text>
</comment>
<dbReference type="Proteomes" id="UP001320706">
    <property type="component" value="Unassembled WGS sequence"/>
</dbReference>